<evidence type="ECO:0000256" key="1">
    <source>
        <dbReference type="ARBA" id="ARBA00004141"/>
    </source>
</evidence>
<keyword evidence="5 6" id="KW-0472">Membrane</keyword>
<feature type="transmembrane region" description="Helical" evidence="6">
    <location>
        <begin position="83"/>
        <end position="102"/>
    </location>
</feature>
<feature type="transmembrane region" description="Helical" evidence="6">
    <location>
        <begin position="6"/>
        <end position="27"/>
    </location>
</feature>
<evidence type="ECO:0000256" key="3">
    <source>
        <dbReference type="ARBA" id="ARBA00022692"/>
    </source>
</evidence>
<feature type="transmembrane region" description="Helical" evidence="6">
    <location>
        <begin position="39"/>
        <end position="63"/>
    </location>
</feature>
<evidence type="ECO:0000313" key="8">
    <source>
        <dbReference type="Proteomes" id="UP000298759"/>
    </source>
</evidence>
<accession>A0A4D6XPL9</accession>
<evidence type="ECO:0000256" key="6">
    <source>
        <dbReference type="SAM" id="Phobius"/>
    </source>
</evidence>
<dbReference type="Pfam" id="PF03741">
    <property type="entry name" value="TerC"/>
    <property type="match status" value="1"/>
</dbReference>
<name>A0A4D6XPL9_9GAMM</name>
<dbReference type="OrthoDB" id="9783692at2"/>
<feature type="transmembrane region" description="Helical" evidence="6">
    <location>
        <begin position="264"/>
        <end position="282"/>
    </location>
</feature>
<dbReference type="PANTHER" id="PTHR30238:SF0">
    <property type="entry name" value="THYLAKOID MEMBRANE PROTEIN TERC, CHLOROPLASTIC"/>
    <property type="match status" value="1"/>
</dbReference>
<evidence type="ECO:0000313" key="7">
    <source>
        <dbReference type="EMBL" id="QCI16997.1"/>
    </source>
</evidence>
<dbReference type="GO" id="GO:0016020">
    <property type="term" value="C:membrane"/>
    <property type="evidence" value="ECO:0007669"/>
    <property type="project" value="UniProtKB-SubCell"/>
</dbReference>
<evidence type="ECO:0000256" key="4">
    <source>
        <dbReference type="ARBA" id="ARBA00022989"/>
    </source>
</evidence>
<feature type="transmembrane region" description="Helical" evidence="6">
    <location>
        <begin position="142"/>
        <end position="160"/>
    </location>
</feature>
<gene>
    <name evidence="7" type="ORF">D9V62_00845</name>
</gene>
<sequence length="315" mass="37396">MFNEYFFFNSIIFGSLFFLILIIFIFNKYSIKKKIKQSFFLYPWVFIYCFAFLLFIFIFWIFLYNSTGINYANKNIICFLTSYLLEIILSGDNVFVWFLVFKSLKIPTIYQKKVLLYGLLLGLVLRCIFSFFGYFLFSKWHWILYCFGILFIFIGIKTFCVSNQIQNDKKNISLSWMYKIFRISDNTNTSNFFLKINNKIFFTPLFISLILIELSDIIFSADSIPAIFSVTHNLFIILVSNIFAVLSLRFMYLFIASVINKYSMLEYALSFILIFIGFKILFEKFIIISTFLTFSAISIILVITFIINIIFIKKK</sequence>
<dbReference type="InterPro" id="IPR005496">
    <property type="entry name" value="Integral_membrane_TerC"/>
</dbReference>
<dbReference type="PANTHER" id="PTHR30238">
    <property type="entry name" value="MEMBRANE BOUND PREDICTED REDOX MODULATOR"/>
    <property type="match status" value="1"/>
</dbReference>
<comment type="similarity">
    <text evidence="2">Belongs to the TerC family.</text>
</comment>
<feature type="transmembrane region" description="Helical" evidence="6">
    <location>
        <begin position="233"/>
        <end position="252"/>
    </location>
</feature>
<organism evidence="7 8">
    <name type="scientific">Buchnera aphidicola</name>
    <name type="common">Aphis helianthi</name>
    <dbReference type="NCBI Taxonomy" id="2315802"/>
    <lineage>
        <taxon>Bacteria</taxon>
        <taxon>Pseudomonadati</taxon>
        <taxon>Pseudomonadota</taxon>
        <taxon>Gammaproteobacteria</taxon>
        <taxon>Enterobacterales</taxon>
        <taxon>Erwiniaceae</taxon>
        <taxon>Buchnera</taxon>
    </lineage>
</organism>
<reference evidence="7 8" key="2">
    <citation type="submission" date="2019-05" db="EMBL/GenBank/DDBJ databases">
        <title>Genome evolution of the obligate endosymbiont Buchnera aphidicola.</title>
        <authorList>
            <person name="Moran N.A."/>
        </authorList>
    </citation>
    <scope>NUCLEOTIDE SEQUENCE [LARGE SCALE GENOMIC DNA]</scope>
    <source>
        <strain evidence="7 8">Ahe</strain>
    </source>
</reference>
<feature type="transmembrane region" description="Helical" evidence="6">
    <location>
        <begin position="288"/>
        <end position="312"/>
    </location>
</feature>
<keyword evidence="4 6" id="KW-1133">Transmembrane helix</keyword>
<evidence type="ECO:0000256" key="2">
    <source>
        <dbReference type="ARBA" id="ARBA00007511"/>
    </source>
</evidence>
<protein>
    <recommendedName>
        <fullName evidence="9">TerC/Alx family metal homeostasis membrane protein</fullName>
    </recommendedName>
</protein>
<comment type="subcellular location">
    <subcellularLocation>
        <location evidence="1">Membrane</location>
        <topology evidence="1">Multi-pass membrane protein</topology>
    </subcellularLocation>
</comment>
<reference evidence="7 8" key="1">
    <citation type="submission" date="2018-12" db="EMBL/GenBank/DDBJ databases">
        <authorList>
            <person name="Chong R.A."/>
        </authorList>
    </citation>
    <scope>NUCLEOTIDE SEQUENCE [LARGE SCALE GENOMIC DNA]</scope>
    <source>
        <strain evidence="7 8">Ahe</strain>
    </source>
</reference>
<dbReference type="EMBL" id="CP034894">
    <property type="protein sequence ID" value="QCI16997.1"/>
    <property type="molecule type" value="Genomic_DNA"/>
</dbReference>
<dbReference type="AlphaFoldDB" id="A0A4D6XPL9"/>
<evidence type="ECO:0008006" key="9">
    <source>
        <dbReference type="Google" id="ProtNLM"/>
    </source>
</evidence>
<feature type="transmembrane region" description="Helical" evidence="6">
    <location>
        <begin position="114"/>
        <end position="136"/>
    </location>
</feature>
<feature type="transmembrane region" description="Helical" evidence="6">
    <location>
        <begin position="200"/>
        <end position="221"/>
    </location>
</feature>
<keyword evidence="3 6" id="KW-0812">Transmembrane</keyword>
<evidence type="ECO:0000256" key="5">
    <source>
        <dbReference type="ARBA" id="ARBA00023136"/>
    </source>
</evidence>
<dbReference type="Proteomes" id="UP000298759">
    <property type="component" value="Chromosome"/>
</dbReference>
<proteinExistence type="inferred from homology"/>